<dbReference type="GO" id="GO:0000156">
    <property type="term" value="F:phosphorelay response regulator activity"/>
    <property type="evidence" value="ECO:0007669"/>
    <property type="project" value="TreeGrafter"/>
</dbReference>
<reference evidence="9" key="1">
    <citation type="submission" date="2019-12" db="EMBL/GenBank/DDBJ databases">
        <authorList>
            <person name="Awala S.I."/>
            <person name="Rhee S.K."/>
        </authorList>
    </citation>
    <scope>NUCLEOTIDE SEQUENCE [LARGE SCALE GENOMIC DNA]</scope>
    <source>
        <strain evidence="9">IM1</strain>
    </source>
</reference>
<protein>
    <submittedName>
        <fullName evidence="8">Response regulator</fullName>
    </submittedName>
</protein>
<keyword evidence="3" id="KW-0805">Transcription regulation</keyword>
<name>A0A858Q4Z4_9GAMM</name>
<evidence type="ECO:0000256" key="3">
    <source>
        <dbReference type="ARBA" id="ARBA00023015"/>
    </source>
</evidence>
<keyword evidence="5" id="KW-0804">Transcription</keyword>
<sequence length="113" mass="11890">MVHAPVRHGEPAMQHEAGGVLGEQIDGKSALEQIGKHAIDLIVTDINMPELDGLGLLAALKVMGNATPVIVVTAYGSDESAVAALNQGAIDYLVRPLCLDRVESVVRKALARQ</sequence>
<dbReference type="InterPro" id="IPR011006">
    <property type="entry name" value="CheY-like_superfamily"/>
</dbReference>
<evidence type="ECO:0000256" key="4">
    <source>
        <dbReference type="ARBA" id="ARBA00023125"/>
    </source>
</evidence>
<evidence type="ECO:0000256" key="2">
    <source>
        <dbReference type="ARBA" id="ARBA00023012"/>
    </source>
</evidence>
<keyword evidence="2" id="KW-0902">Two-component regulatory system</keyword>
<dbReference type="GO" id="GO:0032993">
    <property type="term" value="C:protein-DNA complex"/>
    <property type="evidence" value="ECO:0007669"/>
    <property type="project" value="TreeGrafter"/>
</dbReference>
<keyword evidence="9" id="KW-1185">Reference proteome</keyword>
<dbReference type="Pfam" id="PF00072">
    <property type="entry name" value="Response_reg"/>
    <property type="match status" value="1"/>
</dbReference>
<evidence type="ECO:0000313" key="8">
    <source>
        <dbReference type="EMBL" id="QJD28909.1"/>
    </source>
</evidence>
<dbReference type="PROSITE" id="PS50110">
    <property type="entry name" value="RESPONSE_REGULATORY"/>
    <property type="match status" value="1"/>
</dbReference>
<dbReference type="PANTHER" id="PTHR48111:SF1">
    <property type="entry name" value="TWO-COMPONENT RESPONSE REGULATOR ORR33"/>
    <property type="match status" value="1"/>
</dbReference>
<dbReference type="EMBL" id="CP046565">
    <property type="protein sequence ID" value="QJD28909.1"/>
    <property type="molecule type" value="Genomic_DNA"/>
</dbReference>
<dbReference type="AlphaFoldDB" id="A0A858Q4Z4"/>
<evidence type="ECO:0000256" key="6">
    <source>
        <dbReference type="PROSITE-ProRule" id="PRU00169"/>
    </source>
</evidence>
<evidence type="ECO:0000259" key="7">
    <source>
        <dbReference type="PROSITE" id="PS50110"/>
    </source>
</evidence>
<dbReference type="PANTHER" id="PTHR48111">
    <property type="entry name" value="REGULATOR OF RPOS"/>
    <property type="match status" value="1"/>
</dbReference>
<dbReference type="GO" id="GO:0005829">
    <property type="term" value="C:cytosol"/>
    <property type="evidence" value="ECO:0007669"/>
    <property type="project" value="TreeGrafter"/>
</dbReference>
<evidence type="ECO:0000256" key="1">
    <source>
        <dbReference type="ARBA" id="ARBA00022553"/>
    </source>
</evidence>
<dbReference type="SUPFAM" id="SSF52172">
    <property type="entry name" value="CheY-like"/>
    <property type="match status" value="1"/>
</dbReference>
<dbReference type="InterPro" id="IPR039420">
    <property type="entry name" value="WalR-like"/>
</dbReference>
<dbReference type="Proteomes" id="UP000503004">
    <property type="component" value="Chromosome"/>
</dbReference>
<keyword evidence="1 6" id="KW-0597">Phosphoprotein</keyword>
<evidence type="ECO:0000313" key="9">
    <source>
        <dbReference type="Proteomes" id="UP000503004"/>
    </source>
</evidence>
<dbReference type="GO" id="GO:0000976">
    <property type="term" value="F:transcription cis-regulatory region binding"/>
    <property type="evidence" value="ECO:0007669"/>
    <property type="project" value="TreeGrafter"/>
</dbReference>
<proteinExistence type="predicted"/>
<gene>
    <name evidence="8" type="ORF">GNH96_02300</name>
</gene>
<organism evidence="8 9">
    <name type="scientific">Methylococcus geothermalis</name>
    <dbReference type="NCBI Taxonomy" id="2681310"/>
    <lineage>
        <taxon>Bacteria</taxon>
        <taxon>Pseudomonadati</taxon>
        <taxon>Pseudomonadota</taxon>
        <taxon>Gammaproteobacteria</taxon>
        <taxon>Methylococcales</taxon>
        <taxon>Methylococcaceae</taxon>
        <taxon>Methylococcus</taxon>
    </lineage>
</organism>
<feature type="domain" description="Response regulatory" evidence="7">
    <location>
        <begin position="1"/>
        <end position="110"/>
    </location>
</feature>
<dbReference type="SMART" id="SM00448">
    <property type="entry name" value="REC"/>
    <property type="match status" value="1"/>
</dbReference>
<feature type="modified residue" description="4-aspartylphosphate" evidence="6">
    <location>
        <position position="45"/>
    </location>
</feature>
<dbReference type="KEGG" id="metu:GNH96_02300"/>
<dbReference type="Gene3D" id="3.40.50.2300">
    <property type="match status" value="1"/>
</dbReference>
<dbReference type="CDD" id="cd00156">
    <property type="entry name" value="REC"/>
    <property type="match status" value="1"/>
</dbReference>
<keyword evidence="4" id="KW-0238">DNA-binding</keyword>
<dbReference type="InterPro" id="IPR001789">
    <property type="entry name" value="Sig_transdc_resp-reg_receiver"/>
</dbReference>
<dbReference type="GO" id="GO:0006355">
    <property type="term" value="P:regulation of DNA-templated transcription"/>
    <property type="evidence" value="ECO:0007669"/>
    <property type="project" value="TreeGrafter"/>
</dbReference>
<accession>A0A858Q4Z4</accession>
<evidence type="ECO:0000256" key="5">
    <source>
        <dbReference type="ARBA" id="ARBA00023163"/>
    </source>
</evidence>